<keyword evidence="2" id="KW-1185">Reference proteome</keyword>
<proteinExistence type="predicted"/>
<gene>
    <name evidence="1" type="ORF">RIL96_13095</name>
</gene>
<dbReference type="RefSeq" id="WP_310549467.1">
    <property type="nucleotide sequence ID" value="NZ_JAVKGR010000035.1"/>
</dbReference>
<evidence type="ECO:0000313" key="2">
    <source>
        <dbReference type="Proteomes" id="UP001251870"/>
    </source>
</evidence>
<evidence type="ECO:0000313" key="1">
    <source>
        <dbReference type="EMBL" id="MDR8020490.1"/>
    </source>
</evidence>
<dbReference type="EMBL" id="JAVKGR010000035">
    <property type="protein sequence ID" value="MDR8020490.1"/>
    <property type="molecule type" value="Genomic_DNA"/>
</dbReference>
<accession>A0ABU2DVR9</accession>
<comment type="caution">
    <text evidence="1">The sequence shown here is derived from an EMBL/GenBank/DDBJ whole genome shotgun (WGS) entry which is preliminary data.</text>
</comment>
<reference evidence="1 2" key="1">
    <citation type="submission" date="2023-09" db="EMBL/GenBank/DDBJ databases">
        <title>Description of three actinobacteria isolated from air of manufacturing shop in a pharmaceutical factory.</title>
        <authorList>
            <person name="Zhang D.-F."/>
        </authorList>
    </citation>
    <scope>NUCLEOTIDE SEQUENCE [LARGE SCALE GENOMIC DNA]</scope>
    <source>
        <strain evidence="1 2">LY-0111</strain>
    </source>
</reference>
<organism evidence="1 2">
    <name type="scientific">Nesterenkonia aerolata</name>
    <dbReference type="NCBI Taxonomy" id="3074079"/>
    <lineage>
        <taxon>Bacteria</taxon>
        <taxon>Bacillati</taxon>
        <taxon>Actinomycetota</taxon>
        <taxon>Actinomycetes</taxon>
        <taxon>Micrococcales</taxon>
        <taxon>Micrococcaceae</taxon>
        <taxon>Nesterenkonia</taxon>
    </lineage>
</organism>
<sequence>MSETNAWISDQLAQDAEHDSEGFIADLTKLAQRPEIIVPIPASLKPPARAGYWDERAYRDAQHLYRVVALLGSHGVMLRHLKYTLGSVTFQDAQKVLRRSGAVVETKELRKTSDGRLMNLVVLRLAQYGVDEDLESV</sequence>
<name>A0ABU2DVR9_9MICC</name>
<dbReference type="Proteomes" id="UP001251870">
    <property type="component" value="Unassembled WGS sequence"/>
</dbReference>
<protein>
    <submittedName>
        <fullName evidence="1">Uncharacterized protein</fullName>
    </submittedName>
</protein>